<dbReference type="InterPro" id="IPR006121">
    <property type="entry name" value="HMA_dom"/>
</dbReference>
<dbReference type="FunFam" id="3.30.70.100:FF:000001">
    <property type="entry name" value="ATPase copper transporting beta"/>
    <property type="match status" value="1"/>
</dbReference>
<keyword evidence="1" id="KW-0479">Metal-binding</keyword>
<sequence length="229" mass="25661">MQEKQYDRKVVFFTEKEGDVVEDDDEVPLIRQRRSRRTPRRSRRSRPKRTVGKGLEQSFREVTMDTIGEEFLLRAQFNLSGLNCASCVAKVEKHLKKKSGVHSARVALLAGKAEVKYNPEKISPEIIAQEVNSLGFTAVYLPEASSGGGTILELKVDSEPMQLTINQVLMGKEGIIGVTVDKHRNARVEYDNTAVGPRDILQMVEKEGFTVTVQAKKRGLVNHGKGIRK</sequence>
<keyword evidence="6" id="KW-1185">Reference proteome</keyword>
<feature type="compositionally biased region" description="Basic residues" evidence="3">
    <location>
        <begin position="31"/>
        <end position="51"/>
    </location>
</feature>
<dbReference type="GO" id="GO:0046872">
    <property type="term" value="F:metal ion binding"/>
    <property type="evidence" value="ECO:0007669"/>
    <property type="project" value="UniProtKB-KW"/>
</dbReference>
<comment type="caution">
    <text evidence="5">The sequence shown here is derived from an EMBL/GenBank/DDBJ whole genome shotgun (WGS) entry which is preliminary data.</text>
</comment>
<dbReference type="GO" id="GO:0006825">
    <property type="term" value="P:copper ion transport"/>
    <property type="evidence" value="ECO:0007669"/>
    <property type="project" value="UniProtKB-KW"/>
</dbReference>
<dbReference type="EMBL" id="CASHTH010000275">
    <property type="protein sequence ID" value="CAI7996630.1"/>
    <property type="molecule type" value="Genomic_DNA"/>
</dbReference>
<dbReference type="Gene3D" id="3.30.70.100">
    <property type="match status" value="2"/>
</dbReference>
<evidence type="ECO:0000256" key="3">
    <source>
        <dbReference type="SAM" id="MobiDB-lite"/>
    </source>
</evidence>
<dbReference type="AlphaFoldDB" id="A0AA35QZ29"/>
<dbReference type="InterPro" id="IPR036163">
    <property type="entry name" value="HMA_dom_sf"/>
</dbReference>
<dbReference type="SUPFAM" id="SSF55008">
    <property type="entry name" value="HMA, heavy metal-associated domain"/>
    <property type="match status" value="2"/>
</dbReference>
<feature type="domain" description="HMA" evidence="4">
    <location>
        <begin position="73"/>
        <end position="139"/>
    </location>
</feature>
<dbReference type="PRINTS" id="PR00942">
    <property type="entry name" value="CUATPASEI"/>
</dbReference>
<reference evidence="5" key="1">
    <citation type="submission" date="2023-03" db="EMBL/GenBank/DDBJ databases">
        <authorList>
            <person name="Steffen K."/>
            <person name="Cardenas P."/>
        </authorList>
    </citation>
    <scope>NUCLEOTIDE SEQUENCE</scope>
</reference>
<evidence type="ECO:0000313" key="5">
    <source>
        <dbReference type="EMBL" id="CAI7996630.1"/>
    </source>
</evidence>
<evidence type="ECO:0000259" key="4">
    <source>
        <dbReference type="PROSITE" id="PS50846"/>
    </source>
</evidence>
<dbReference type="PANTHER" id="PTHR46594:SF4">
    <property type="entry name" value="P-TYPE CATION-TRANSPORTING ATPASE"/>
    <property type="match status" value="1"/>
</dbReference>
<proteinExistence type="predicted"/>
<dbReference type="PANTHER" id="PTHR46594">
    <property type="entry name" value="P-TYPE CATION-TRANSPORTING ATPASE"/>
    <property type="match status" value="1"/>
</dbReference>
<name>A0AA35QZ29_GEOBA</name>
<keyword evidence="2" id="KW-0186">Copper</keyword>
<evidence type="ECO:0000256" key="2">
    <source>
        <dbReference type="ARBA" id="ARBA00022796"/>
    </source>
</evidence>
<organism evidence="5 6">
    <name type="scientific">Geodia barretti</name>
    <name type="common">Barrett's horny sponge</name>
    <dbReference type="NCBI Taxonomy" id="519541"/>
    <lineage>
        <taxon>Eukaryota</taxon>
        <taxon>Metazoa</taxon>
        <taxon>Porifera</taxon>
        <taxon>Demospongiae</taxon>
        <taxon>Heteroscleromorpha</taxon>
        <taxon>Tetractinellida</taxon>
        <taxon>Astrophorina</taxon>
        <taxon>Geodiidae</taxon>
        <taxon>Geodia</taxon>
    </lineage>
</organism>
<dbReference type="Proteomes" id="UP001174909">
    <property type="component" value="Unassembled WGS sequence"/>
</dbReference>
<gene>
    <name evidence="5" type="ORF">GBAR_LOCUS1909</name>
</gene>
<evidence type="ECO:0000256" key="1">
    <source>
        <dbReference type="ARBA" id="ARBA00022723"/>
    </source>
</evidence>
<keyword evidence="2" id="KW-0813">Transport</keyword>
<protein>
    <submittedName>
        <fullName evidence="5">Copper-transporting ATPase 1</fullName>
    </submittedName>
</protein>
<keyword evidence="2" id="KW-0406">Ion transport</keyword>
<feature type="region of interest" description="Disordered" evidence="3">
    <location>
        <begin position="30"/>
        <end position="53"/>
    </location>
</feature>
<accession>A0AA35QZ29</accession>
<dbReference type="PROSITE" id="PS50846">
    <property type="entry name" value="HMA_2"/>
    <property type="match status" value="1"/>
</dbReference>
<dbReference type="CDD" id="cd00371">
    <property type="entry name" value="HMA"/>
    <property type="match status" value="1"/>
</dbReference>
<dbReference type="PROSITE" id="PS01047">
    <property type="entry name" value="HMA_1"/>
    <property type="match status" value="1"/>
</dbReference>
<evidence type="ECO:0000313" key="6">
    <source>
        <dbReference type="Proteomes" id="UP001174909"/>
    </source>
</evidence>
<keyword evidence="2" id="KW-0187">Copper transport</keyword>
<dbReference type="InterPro" id="IPR017969">
    <property type="entry name" value="Heavy-metal-associated_CS"/>
</dbReference>
<dbReference type="Pfam" id="PF00403">
    <property type="entry name" value="HMA"/>
    <property type="match status" value="1"/>
</dbReference>